<gene>
    <name evidence="1" type="ORF">BU14_0032s0019</name>
</gene>
<reference evidence="1 2" key="1">
    <citation type="submission" date="2017-03" db="EMBL/GenBank/DDBJ databases">
        <title>WGS assembly of Porphyra umbilicalis.</title>
        <authorList>
            <person name="Brawley S.H."/>
            <person name="Blouin N.A."/>
            <person name="Ficko-Blean E."/>
            <person name="Wheeler G.L."/>
            <person name="Lohr M."/>
            <person name="Goodson H.V."/>
            <person name="Jenkins J.W."/>
            <person name="Blaby-Haas C.E."/>
            <person name="Helliwell K.E."/>
            <person name="Chan C."/>
            <person name="Marriage T."/>
            <person name="Bhattacharya D."/>
            <person name="Klein A.S."/>
            <person name="Badis Y."/>
            <person name="Brodie J."/>
            <person name="Cao Y."/>
            <person name="Collen J."/>
            <person name="Dittami S.M."/>
            <person name="Gachon C.M."/>
            <person name="Green B.R."/>
            <person name="Karpowicz S."/>
            <person name="Kim J.W."/>
            <person name="Kudahl U."/>
            <person name="Lin S."/>
            <person name="Michel G."/>
            <person name="Mittag M."/>
            <person name="Olson B.J."/>
            <person name="Pangilinan J."/>
            <person name="Peng Y."/>
            <person name="Qiu H."/>
            <person name="Shu S."/>
            <person name="Singer J.T."/>
            <person name="Smith A.G."/>
            <person name="Sprecher B.N."/>
            <person name="Wagner V."/>
            <person name="Wang W."/>
            <person name="Wang Z.-Y."/>
            <person name="Yan J."/>
            <person name="Yarish C."/>
            <person name="Zoeuner-Riek S."/>
            <person name="Zhuang Y."/>
            <person name="Zou Y."/>
            <person name="Lindquist E.A."/>
            <person name="Grimwood J."/>
            <person name="Barry K."/>
            <person name="Rokhsar D.S."/>
            <person name="Schmutz J."/>
            <person name="Stiller J.W."/>
            <person name="Grossman A.R."/>
            <person name="Prochnik S.E."/>
        </authorList>
    </citation>
    <scope>NUCLEOTIDE SEQUENCE [LARGE SCALE GENOMIC DNA]</scope>
    <source>
        <strain evidence="1">4086291</strain>
    </source>
</reference>
<keyword evidence="2" id="KW-1185">Reference proteome</keyword>
<accession>A0A1X6PIS0</accession>
<evidence type="ECO:0000313" key="2">
    <source>
        <dbReference type="Proteomes" id="UP000218209"/>
    </source>
</evidence>
<dbReference type="Proteomes" id="UP000218209">
    <property type="component" value="Unassembled WGS sequence"/>
</dbReference>
<name>A0A1X6PIS0_PORUM</name>
<dbReference type="AlphaFoldDB" id="A0A1X6PIS0"/>
<sequence length="157" mass="17543">MPPPARLHLGVHRRHALSPYPTSFLSPSPIPSLPDVPPRRSPASFVRQYRVGHLSVGIHAAPLIFFRHHPCPCRRRAIGLLSYGNNRGHRAPGFLFALLEHRTAVLVCTRCLSACRTTRRSLGASVAGLDNCPIRDRWGGTGMCWQRGAYRRQESNH</sequence>
<organism evidence="1 2">
    <name type="scientific">Porphyra umbilicalis</name>
    <name type="common">Purple laver</name>
    <name type="synonym">Red alga</name>
    <dbReference type="NCBI Taxonomy" id="2786"/>
    <lineage>
        <taxon>Eukaryota</taxon>
        <taxon>Rhodophyta</taxon>
        <taxon>Bangiophyceae</taxon>
        <taxon>Bangiales</taxon>
        <taxon>Bangiaceae</taxon>
        <taxon>Porphyra</taxon>
    </lineage>
</organism>
<dbReference type="EMBL" id="KV918768">
    <property type="protein sequence ID" value="OSX80761.1"/>
    <property type="molecule type" value="Genomic_DNA"/>
</dbReference>
<evidence type="ECO:0000313" key="1">
    <source>
        <dbReference type="EMBL" id="OSX80761.1"/>
    </source>
</evidence>
<proteinExistence type="predicted"/>
<protein>
    <submittedName>
        <fullName evidence="1">Uncharacterized protein</fullName>
    </submittedName>
</protein>